<sequence length="510" mass="55711">MTAGGPLKAVEGLPVPPLDGGAPARGVSFGFARRHGVVVMEDGGDTPRVVCRPGVASQTLTELRRHLGRPLTLETVPAEQFDLLLRSRYEGSSNDAMQLMEGMGEDEDLDSVAQSLAEPEDLLETADDAPIIRLINALLTEAIKENASDIHIEPFENRLTVRFRVDGVLREVLEPPRVLAPLITSRIKVMARLDIAEKRLPQDGRISLKLAGRAVDVRVSTLPCGHGERVVLRLLDKQAGRLDLSHLGMDPATLTVMQRVIARPHGILLVTGPTGSGKTTTLYAALSQLNDRKRNILTVEDPIEYYLDGIGQTQINSKVDMTFARGLRAILRQDPDVVMVGEIRDVDTVHIAVQASLTGHLVFSTLHTNTAVGAVTRLRDMGVEPFLLSSTLVGLLAQRLVRLLCDHCKAPYRASAADSRLLGLPPGEHTLFRAVGCPECNHLGYRGRTGIYELVEVDETLRTLIHDGAGEQAMERHARQCTASIRQDGIRRILAGHTTPEEVLRVTKED</sequence>
<dbReference type="GO" id="GO:0015628">
    <property type="term" value="P:protein secretion by the type II secretion system"/>
    <property type="evidence" value="ECO:0007669"/>
    <property type="project" value="UniProtKB-UniRule"/>
</dbReference>
<evidence type="ECO:0000256" key="6">
    <source>
        <dbReference type="ARBA" id="ARBA00022475"/>
    </source>
</evidence>
<dbReference type="InterPro" id="IPR003593">
    <property type="entry name" value="AAA+_ATPase"/>
</dbReference>
<dbReference type="GO" id="GO:0015627">
    <property type="term" value="C:type II protein secretion system complex"/>
    <property type="evidence" value="ECO:0007669"/>
    <property type="project" value="UniProtKB-UniRule"/>
</dbReference>
<dbReference type="Gene3D" id="3.30.450.90">
    <property type="match status" value="1"/>
</dbReference>
<evidence type="ECO:0000256" key="5">
    <source>
        <dbReference type="ARBA" id="ARBA00022448"/>
    </source>
</evidence>
<evidence type="ECO:0000259" key="17">
    <source>
        <dbReference type="PROSITE" id="PS00662"/>
    </source>
</evidence>
<keyword evidence="5 16" id="KW-0813">Transport</keyword>
<keyword evidence="14" id="KW-0472">Membrane</keyword>
<organism evidence="18 19">
    <name type="scientific">Ectothiorhodospira magna</name>
    <dbReference type="NCBI Taxonomy" id="867345"/>
    <lineage>
        <taxon>Bacteria</taxon>
        <taxon>Pseudomonadati</taxon>
        <taxon>Pseudomonadota</taxon>
        <taxon>Gammaproteobacteria</taxon>
        <taxon>Chromatiales</taxon>
        <taxon>Ectothiorhodospiraceae</taxon>
        <taxon>Ectothiorhodospira</taxon>
    </lineage>
</organism>
<keyword evidence="7" id="KW-0997">Cell inner membrane</keyword>
<dbReference type="GO" id="GO:0008564">
    <property type="term" value="F:protein-exporting ATPase activity"/>
    <property type="evidence" value="ECO:0007669"/>
    <property type="project" value="UniProtKB-EC"/>
</dbReference>
<dbReference type="GO" id="GO:0005524">
    <property type="term" value="F:ATP binding"/>
    <property type="evidence" value="ECO:0007669"/>
    <property type="project" value="UniProtKB-UniRule"/>
</dbReference>
<evidence type="ECO:0000256" key="4">
    <source>
        <dbReference type="ARBA" id="ARBA00006611"/>
    </source>
</evidence>
<dbReference type="GO" id="GO:0046872">
    <property type="term" value="F:metal ion binding"/>
    <property type="evidence" value="ECO:0007669"/>
    <property type="project" value="UniProtKB-KW"/>
</dbReference>
<evidence type="ECO:0000256" key="16">
    <source>
        <dbReference type="RuleBase" id="RU366070"/>
    </source>
</evidence>
<dbReference type="InterPro" id="IPR027417">
    <property type="entry name" value="P-loop_NTPase"/>
</dbReference>
<dbReference type="PANTHER" id="PTHR30258:SF27">
    <property type="entry name" value="BACTERIOPHAGE ADSORPTION PROTEIN B-RELATED"/>
    <property type="match status" value="1"/>
</dbReference>
<evidence type="ECO:0000256" key="1">
    <source>
        <dbReference type="ARBA" id="ARBA00001947"/>
    </source>
</evidence>
<dbReference type="Gene3D" id="3.40.50.300">
    <property type="entry name" value="P-loop containing nucleotide triphosphate hydrolases"/>
    <property type="match status" value="1"/>
</dbReference>
<dbReference type="FunFam" id="3.40.50.300:FF:000398">
    <property type="entry name" value="Type IV pilus assembly ATPase PilB"/>
    <property type="match status" value="1"/>
</dbReference>
<name>A0A1H9D6R7_9GAMM</name>
<dbReference type="Pfam" id="PF22341">
    <property type="entry name" value="GSPE_N1E"/>
    <property type="match status" value="1"/>
</dbReference>
<evidence type="ECO:0000256" key="2">
    <source>
        <dbReference type="ARBA" id="ARBA00003288"/>
    </source>
</evidence>
<comment type="function">
    <text evidence="2 16">ATPase component of the type II secretion system required for the energy-dependent secretion of extracellular factors such as proteases and toxins from the periplasm. Acts as a molecular motor to provide the energy that is required for assembly of the pseudopilus and the extrusion of substrates generated in the cytoplasm.</text>
</comment>
<evidence type="ECO:0000313" key="19">
    <source>
        <dbReference type="Proteomes" id="UP000199496"/>
    </source>
</evidence>
<keyword evidence="6" id="KW-1003">Cell membrane</keyword>
<proteinExistence type="inferred from homology"/>
<dbReference type="GO" id="GO:0016887">
    <property type="term" value="F:ATP hydrolysis activity"/>
    <property type="evidence" value="ECO:0007669"/>
    <property type="project" value="TreeGrafter"/>
</dbReference>
<keyword evidence="8" id="KW-0479">Metal-binding</keyword>
<dbReference type="STRING" id="867345.SAMN05421693_11628"/>
<dbReference type="NCBIfam" id="TIGR02533">
    <property type="entry name" value="type_II_gspE"/>
    <property type="match status" value="1"/>
</dbReference>
<feature type="domain" description="Bacterial type II secretion system protein E" evidence="17">
    <location>
        <begin position="331"/>
        <end position="345"/>
    </location>
</feature>
<accession>A0A1H9D6R7</accession>
<dbReference type="FunFam" id="3.30.450.90:FF:000001">
    <property type="entry name" value="Type II secretion system ATPase GspE"/>
    <property type="match status" value="1"/>
</dbReference>
<reference evidence="18 19" key="1">
    <citation type="submission" date="2016-10" db="EMBL/GenBank/DDBJ databases">
        <authorList>
            <person name="de Groot N.N."/>
        </authorList>
    </citation>
    <scope>NUCLEOTIDE SEQUENCE [LARGE SCALE GENOMIC DNA]</scope>
    <source>
        <strain evidence="18 19">B7-7</strain>
    </source>
</reference>
<evidence type="ECO:0000256" key="9">
    <source>
        <dbReference type="ARBA" id="ARBA00022741"/>
    </source>
</evidence>
<evidence type="ECO:0000256" key="3">
    <source>
        <dbReference type="ARBA" id="ARBA00004533"/>
    </source>
</evidence>
<comment type="similarity">
    <text evidence="4 16">Belongs to the GSP E family.</text>
</comment>
<keyword evidence="13" id="KW-1278">Translocase</keyword>
<dbReference type="CDD" id="cd01129">
    <property type="entry name" value="PulE-GspE-like"/>
    <property type="match status" value="1"/>
</dbReference>
<keyword evidence="12 16" id="KW-0653">Protein transport</keyword>
<evidence type="ECO:0000256" key="13">
    <source>
        <dbReference type="ARBA" id="ARBA00022967"/>
    </source>
</evidence>
<dbReference type="RefSeq" id="WP_090206885.1">
    <property type="nucleotide sequence ID" value="NZ_FOFO01000016.1"/>
</dbReference>
<dbReference type="PANTHER" id="PTHR30258">
    <property type="entry name" value="TYPE II SECRETION SYSTEM PROTEIN GSPE-RELATED"/>
    <property type="match status" value="1"/>
</dbReference>
<evidence type="ECO:0000256" key="7">
    <source>
        <dbReference type="ARBA" id="ARBA00022519"/>
    </source>
</evidence>
<evidence type="ECO:0000313" key="18">
    <source>
        <dbReference type="EMBL" id="SEQ08488.1"/>
    </source>
</evidence>
<dbReference type="InterPro" id="IPR013369">
    <property type="entry name" value="T2SS_GspE"/>
</dbReference>
<dbReference type="InterPro" id="IPR001482">
    <property type="entry name" value="T2SS/T4SS_dom"/>
</dbReference>
<dbReference type="SUPFAM" id="SSF160246">
    <property type="entry name" value="EspE N-terminal domain-like"/>
    <property type="match status" value="1"/>
</dbReference>
<dbReference type="Pfam" id="PF00437">
    <property type="entry name" value="T2SSE"/>
    <property type="match status" value="1"/>
</dbReference>
<gene>
    <name evidence="18" type="ORF">SAMN05421693_11628</name>
</gene>
<dbReference type="Proteomes" id="UP000199496">
    <property type="component" value="Unassembled WGS sequence"/>
</dbReference>
<keyword evidence="10" id="KW-0862">Zinc</keyword>
<comment type="cofactor">
    <cofactor evidence="1">
        <name>Zn(2+)</name>
        <dbReference type="ChEBI" id="CHEBI:29105"/>
    </cofactor>
</comment>
<dbReference type="PROSITE" id="PS00662">
    <property type="entry name" value="T2SP_E"/>
    <property type="match status" value="1"/>
</dbReference>
<evidence type="ECO:0000256" key="12">
    <source>
        <dbReference type="ARBA" id="ARBA00022927"/>
    </source>
</evidence>
<dbReference type="InterPro" id="IPR037257">
    <property type="entry name" value="T2SS_E_N_sf"/>
</dbReference>
<comment type="subcellular location">
    <subcellularLocation>
        <location evidence="3 16">Cell inner membrane</location>
    </subcellularLocation>
</comment>
<comment type="catalytic activity">
    <reaction evidence="15">
        <text>ATP + H2O + cellular proteinSide 1 = ADP + phosphate + cellular proteinSide 2.</text>
        <dbReference type="EC" id="7.4.2.8"/>
    </reaction>
</comment>
<dbReference type="AlphaFoldDB" id="A0A1H9D6R7"/>
<dbReference type="SMART" id="SM00382">
    <property type="entry name" value="AAA"/>
    <property type="match status" value="1"/>
</dbReference>
<dbReference type="Gene3D" id="3.30.300.160">
    <property type="entry name" value="Type II secretion system, protein E, N-terminal domain"/>
    <property type="match status" value="1"/>
</dbReference>
<evidence type="ECO:0000256" key="14">
    <source>
        <dbReference type="ARBA" id="ARBA00023136"/>
    </source>
</evidence>
<keyword evidence="9 16" id="KW-0547">Nucleotide-binding</keyword>
<evidence type="ECO:0000256" key="8">
    <source>
        <dbReference type="ARBA" id="ARBA00022723"/>
    </source>
</evidence>
<protein>
    <recommendedName>
        <fullName evidence="16">Type II secretion system protein E</fullName>
        <shortName evidence="16">T2SS protein E</shortName>
    </recommendedName>
    <alternativeName>
        <fullName evidence="16">Type II traffic warden ATPase</fullName>
    </alternativeName>
</protein>
<dbReference type="InterPro" id="IPR054757">
    <property type="entry name" value="GSPE_N1E"/>
</dbReference>
<keyword evidence="11 16" id="KW-0067">ATP-binding</keyword>
<keyword evidence="19" id="KW-1185">Reference proteome</keyword>
<evidence type="ECO:0000256" key="11">
    <source>
        <dbReference type="ARBA" id="ARBA00022840"/>
    </source>
</evidence>
<dbReference type="EMBL" id="FOFO01000016">
    <property type="protein sequence ID" value="SEQ08488.1"/>
    <property type="molecule type" value="Genomic_DNA"/>
</dbReference>
<evidence type="ECO:0000256" key="10">
    <source>
        <dbReference type="ARBA" id="ARBA00022833"/>
    </source>
</evidence>
<dbReference type="GO" id="GO:0005886">
    <property type="term" value="C:plasma membrane"/>
    <property type="evidence" value="ECO:0007669"/>
    <property type="project" value="UniProtKB-SubCell"/>
</dbReference>
<evidence type="ECO:0000256" key="15">
    <source>
        <dbReference type="ARBA" id="ARBA00034006"/>
    </source>
</evidence>
<dbReference type="SUPFAM" id="SSF52540">
    <property type="entry name" value="P-loop containing nucleoside triphosphate hydrolases"/>
    <property type="match status" value="1"/>
</dbReference>